<dbReference type="NCBIfam" id="TIGR03551">
    <property type="entry name" value="F420_cofH"/>
    <property type="match status" value="1"/>
</dbReference>
<comment type="caution">
    <text evidence="19">The sequence shown here is derived from an EMBL/GenBank/DDBJ whole genome shotgun (WGS) entry which is preliminary data.</text>
</comment>
<dbReference type="CDD" id="cd01335">
    <property type="entry name" value="Radical_SAM"/>
    <property type="match status" value="2"/>
</dbReference>
<dbReference type="EC" id="4.3.1.32" evidence="6"/>
<evidence type="ECO:0000256" key="9">
    <source>
        <dbReference type="ARBA" id="ARBA00022485"/>
    </source>
</evidence>
<evidence type="ECO:0000256" key="1">
    <source>
        <dbReference type="ARBA" id="ARBA00001966"/>
    </source>
</evidence>
<protein>
    <recommendedName>
        <fullName evidence="8">FO synthase</fullName>
        <ecNumber evidence="7">2.5.1.147</ecNumber>
        <ecNumber evidence="6">4.3.1.32</ecNumber>
    </recommendedName>
</protein>
<dbReference type="EC" id="2.5.1.147" evidence="7"/>
<dbReference type="InterPro" id="IPR058240">
    <property type="entry name" value="rSAM_sf"/>
</dbReference>
<dbReference type="NCBIfam" id="TIGR03550">
    <property type="entry name" value="F420_cofG"/>
    <property type="match status" value="1"/>
</dbReference>
<feature type="domain" description="Radical SAM core" evidence="18">
    <location>
        <begin position="1"/>
        <end position="246"/>
    </location>
</feature>
<dbReference type="SFLD" id="SFLDG01389">
    <property type="entry name" value="menaquinone_synthsis_involved"/>
    <property type="match status" value="1"/>
</dbReference>
<dbReference type="SFLD" id="SFLDF00343">
    <property type="entry name" value="aminofutalosine_synthase_(mqnE"/>
    <property type="match status" value="1"/>
</dbReference>
<organism evidence="19 20">
    <name type="scientific">Candidatus Marimicrobium litorale</name>
    <dbReference type="NCBI Taxonomy" id="2518991"/>
    <lineage>
        <taxon>Bacteria</taxon>
        <taxon>Pseudomonadati</taxon>
        <taxon>Pseudomonadota</taxon>
        <taxon>Gammaproteobacteria</taxon>
        <taxon>Cellvibrionales</taxon>
        <taxon>Halieaceae</taxon>
        <taxon>Marimicrobium</taxon>
    </lineage>
</organism>
<dbReference type="SFLD" id="SFLDF00294">
    <property type="entry name" value="7_8-didemethyl-8-hydroxy-5-dea"/>
    <property type="match status" value="1"/>
</dbReference>
<evidence type="ECO:0000256" key="17">
    <source>
        <dbReference type="ARBA" id="ARBA00048974"/>
    </source>
</evidence>
<evidence type="ECO:0000256" key="7">
    <source>
        <dbReference type="ARBA" id="ARBA00012289"/>
    </source>
</evidence>
<evidence type="ECO:0000313" key="19">
    <source>
        <dbReference type="EMBL" id="MCX2976643.1"/>
    </source>
</evidence>
<evidence type="ECO:0000256" key="3">
    <source>
        <dbReference type="ARBA" id="ARBA00004712"/>
    </source>
</evidence>
<evidence type="ECO:0000256" key="10">
    <source>
        <dbReference type="ARBA" id="ARBA00022679"/>
    </source>
</evidence>
<dbReference type="Proteomes" id="UP001143304">
    <property type="component" value="Unassembled WGS sequence"/>
</dbReference>
<comment type="catalytic activity">
    <reaction evidence="16">
        <text>5-amino-6-(D-ribitylamino)uracil + L-tyrosine + S-adenosyl-L-methionine = 5-amino-5-(4-hydroxybenzyl)-6-(D-ribitylimino)-5,6-dihydrouracil + 2-iminoacetate + 5'-deoxyadenosine + L-methionine + H(+)</text>
        <dbReference type="Rhea" id="RHEA:55200"/>
        <dbReference type="ChEBI" id="CHEBI:15378"/>
        <dbReference type="ChEBI" id="CHEBI:15934"/>
        <dbReference type="ChEBI" id="CHEBI:17319"/>
        <dbReference type="ChEBI" id="CHEBI:57844"/>
        <dbReference type="ChEBI" id="CHEBI:58315"/>
        <dbReference type="ChEBI" id="CHEBI:59789"/>
        <dbReference type="ChEBI" id="CHEBI:77846"/>
        <dbReference type="ChEBI" id="CHEBI:85936"/>
        <dbReference type="EC" id="2.5.1.147"/>
    </reaction>
</comment>
<dbReference type="SMART" id="SM00729">
    <property type="entry name" value="Elp3"/>
    <property type="match status" value="2"/>
</dbReference>
<evidence type="ECO:0000256" key="8">
    <source>
        <dbReference type="ARBA" id="ARBA00022220"/>
    </source>
</evidence>
<keyword evidence="13" id="KW-0408">Iron</keyword>
<dbReference type="NCBIfam" id="TIGR00423">
    <property type="entry name" value="CofH family radical SAM protein"/>
    <property type="match status" value="1"/>
</dbReference>
<comment type="catalytic activity">
    <reaction evidence="17">
        <text>5-amino-5-(4-hydroxybenzyl)-6-(D-ribitylimino)-5,6-dihydrouracil + S-adenosyl-L-methionine = 7,8-didemethyl-8-hydroxy-5-deazariboflavin + 5'-deoxyadenosine + L-methionine + NH4(+) + H(+)</text>
        <dbReference type="Rhea" id="RHEA:55204"/>
        <dbReference type="ChEBI" id="CHEBI:15378"/>
        <dbReference type="ChEBI" id="CHEBI:17319"/>
        <dbReference type="ChEBI" id="CHEBI:28938"/>
        <dbReference type="ChEBI" id="CHEBI:57844"/>
        <dbReference type="ChEBI" id="CHEBI:59789"/>
        <dbReference type="ChEBI" id="CHEBI:59904"/>
        <dbReference type="ChEBI" id="CHEBI:85936"/>
        <dbReference type="EC" id="4.3.1.32"/>
    </reaction>
</comment>
<keyword evidence="20" id="KW-1185">Reference proteome</keyword>
<keyword evidence="9" id="KW-0004">4Fe-4S</keyword>
<comment type="similarity">
    <text evidence="5">In the N-terminal section; belongs to the radical SAM superfamily. CofG family.</text>
</comment>
<dbReference type="HAMAP" id="MF_01611">
    <property type="entry name" value="FO_synth_sub1"/>
    <property type="match status" value="1"/>
</dbReference>
<evidence type="ECO:0000256" key="2">
    <source>
        <dbReference type="ARBA" id="ARBA00003692"/>
    </source>
</evidence>
<keyword evidence="14" id="KW-0411">Iron-sulfur</keyword>
<dbReference type="InterPro" id="IPR019939">
    <property type="entry name" value="CofG_family"/>
</dbReference>
<sequence length="799" mass="88608">MTYSRKVFIPLTQLCRDVCHYCTFAQTPRKIEQAYMPVEDVIELCRRGEAMGCQEALFTLGERPELRYSAARKALQAMGFETTLEYVREVAARVLSDTGLLPHINAGCMDEREIAMLRPVSASMGIMLESASPRLCEKGMPHYGSPDKQPERRLKTLELAGQASVPFTSGILIGIGETRLERIESLLALRQIHRRYGHLQEIIIQNFRAKPATLMSSAPEPDLEDLLWTIAVARLVFGEGMNIQAPPNLSPGVLPQLVAAGINDWGGVSPLTPDHVNPEAPWPHLDRLAGETAAAGKFLEQRLTIYPRYVTAPQRWLDENVCESVMHLSDASGFARRDGWVPGEEHAVPDIEARLLAEHPSADKVSSSIRDIVLRCERSDSLQESDVTRLFEARGSDFSYVVARADQLRRTVHGETVSYVVNRNINYTNVCYFKCQFCAFSKGKLSEDLRGRPYDISAEELALRAAEAWERGATEVCLQGGIHPDYTGQTYLDILATVQRAAPGMHIHAFSPLEVQQGAATLGIGVPAFLKRLRKAGLNTLPGTAAEVLHDEVRALLCPDKLNTAQWLQVMEAAHQEGFRTTATIMYGHIDRPHHWARHLMEIRRLQQRTGGFTEFVPLPYVHMEAPMYLKGLSRRGPSFREAVLMHAVARLVFHGLIDNIQSSWVKMGREGVVACLNAGANDLGGSLMNESITRAAGSGHGQEWEPSDLERRILAAGRTPLMRTTLYGEAPAERKASAFSAVPLKPISSAPAAREQRNKRLRSAQHGIALADITPLHVRQRSPEASLYEHVVLMAACN</sequence>
<accession>A0ABT3T329</accession>
<dbReference type="InterPro" id="IPR045567">
    <property type="entry name" value="CofH/MnqC-like_C"/>
</dbReference>
<evidence type="ECO:0000256" key="4">
    <source>
        <dbReference type="ARBA" id="ARBA00010051"/>
    </source>
</evidence>
<reference evidence="19" key="1">
    <citation type="submission" date="2019-02" db="EMBL/GenBank/DDBJ databases">
        <authorList>
            <person name="Li S.-H."/>
        </authorList>
    </citation>
    <scope>NUCLEOTIDE SEQUENCE</scope>
    <source>
        <strain evidence="19">IMCC11814</strain>
    </source>
</reference>
<dbReference type="PANTHER" id="PTHR43076:SF1">
    <property type="entry name" value="LIPOYL SYNTHASE 2"/>
    <property type="match status" value="1"/>
</dbReference>
<keyword evidence="15" id="KW-0456">Lyase</keyword>
<evidence type="ECO:0000256" key="6">
    <source>
        <dbReference type="ARBA" id="ARBA00012126"/>
    </source>
</evidence>
<comment type="similarity">
    <text evidence="4">In the C-terminal section; belongs to the radical SAM superfamily. CofH family.</text>
</comment>
<dbReference type="Pfam" id="PF04055">
    <property type="entry name" value="Radical_SAM"/>
    <property type="match status" value="2"/>
</dbReference>
<name>A0ABT3T329_9GAMM</name>
<keyword evidence="10" id="KW-0808">Transferase</keyword>
<dbReference type="HAMAP" id="MF_01612">
    <property type="entry name" value="FO_synth_sub2"/>
    <property type="match status" value="1"/>
</dbReference>
<dbReference type="NCBIfam" id="NF004884">
    <property type="entry name" value="PRK06245.1"/>
    <property type="match status" value="1"/>
</dbReference>
<dbReference type="SFLD" id="SFLDG01064">
    <property type="entry name" value="F420__menaquinone_cofactor_bio"/>
    <property type="match status" value="3"/>
</dbReference>
<dbReference type="PANTHER" id="PTHR43076">
    <property type="entry name" value="FO SYNTHASE (COFH)"/>
    <property type="match status" value="1"/>
</dbReference>
<evidence type="ECO:0000256" key="15">
    <source>
        <dbReference type="ARBA" id="ARBA00023239"/>
    </source>
</evidence>
<dbReference type="InterPro" id="IPR034405">
    <property type="entry name" value="F420"/>
</dbReference>
<dbReference type="InterPro" id="IPR019940">
    <property type="entry name" value="CofH_family"/>
</dbReference>
<dbReference type="InterPro" id="IPR007197">
    <property type="entry name" value="rSAM"/>
</dbReference>
<dbReference type="InterPro" id="IPR020050">
    <property type="entry name" value="FO_synthase_su2"/>
</dbReference>
<evidence type="ECO:0000256" key="13">
    <source>
        <dbReference type="ARBA" id="ARBA00023004"/>
    </source>
</evidence>
<evidence type="ECO:0000256" key="12">
    <source>
        <dbReference type="ARBA" id="ARBA00022723"/>
    </source>
</evidence>
<dbReference type="Gene3D" id="3.20.20.70">
    <property type="entry name" value="Aldolase class I"/>
    <property type="match status" value="2"/>
</dbReference>
<gene>
    <name evidence="19" type="primary">cofH</name>
    <name evidence="19" type="ORF">EYC82_04680</name>
</gene>
<dbReference type="EMBL" id="SHNO01000001">
    <property type="protein sequence ID" value="MCX2976643.1"/>
    <property type="molecule type" value="Genomic_DNA"/>
</dbReference>
<comment type="function">
    <text evidence="2">Catalyzes the radical-mediated synthesis of 7,8-didemethyl-8-hydroxy-5-deazariboflavin (FO) from 5-amino-6-(D-ribitylamino)uracil and L-tyrosine.</text>
</comment>
<dbReference type="SFLD" id="SFLDS00029">
    <property type="entry name" value="Radical_SAM"/>
    <property type="match status" value="3"/>
</dbReference>
<evidence type="ECO:0000259" key="18">
    <source>
        <dbReference type="PROSITE" id="PS51918"/>
    </source>
</evidence>
<dbReference type="InterPro" id="IPR013785">
    <property type="entry name" value="Aldolase_TIM"/>
</dbReference>
<dbReference type="SFLD" id="SFLDG01388">
    <property type="entry name" value="7_8-didemethyl-8-hydroxy-5-dea"/>
    <property type="match status" value="2"/>
</dbReference>
<keyword evidence="12" id="KW-0479">Metal-binding</keyword>
<feature type="domain" description="Radical SAM core" evidence="18">
    <location>
        <begin position="417"/>
        <end position="657"/>
    </location>
</feature>
<evidence type="ECO:0000256" key="11">
    <source>
        <dbReference type="ARBA" id="ARBA00022691"/>
    </source>
</evidence>
<evidence type="ECO:0000256" key="14">
    <source>
        <dbReference type="ARBA" id="ARBA00023014"/>
    </source>
</evidence>
<evidence type="ECO:0000256" key="5">
    <source>
        <dbReference type="ARBA" id="ARBA00010826"/>
    </source>
</evidence>
<comment type="pathway">
    <text evidence="3">Cofactor biosynthesis; coenzyme F0 biosynthesis.</text>
</comment>
<evidence type="ECO:0000313" key="20">
    <source>
        <dbReference type="Proteomes" id="UP001143304"/>
    </source>
</evidence>
<evidence type="ECO:0000256" key="16">
    <source>
        <dbReference type="ARBA" id="ARBA00048468"/>
    </source>
</evidence>
<dbReference type="PROSITE" id="PS51918">
    <property type="entry name" value="RADICAL_SAM"/>
    <property type="match status" value="2"/>
</dbReference>
<dbReference type="Pfam" id="PF19288">
    <property type="entry name" value="CofH_C"/>
    <property type="match status" value="1"/>
</dbReference>
<keyword evidence="11" id="KW-0949">S-adenosyl-L-methionine</keyword>
<proteinExistence type="inferred from homology"/>
<comment type="cofactor">
    <cofactor evidence="1">
        <name>[4Fe-4S] cluster</name>
        <dbReference type="ChEBI" id="CHEBI:49883"/>
    </cofactor>
</comment>
<dbReference type="InterPro" id="IPR006638">
    <property type="entry name" value="Elp3/MiaA/NifB-like_rSAM"/>
</dbReference>
<dbReference type="SUPFAM" id="SSF102114">
    <property type="entry name" value="Radical SAM enzymes"/>
    <property type="match status" value="2"/>
</dbReference>